<dbReference type="InterPro" id="IPR008949">
    <property type="entry name" value="Isoprenoid_synthase_dom_sf"/>
</dbReference>
<organism evidence="8 9">
    <name type="scientific">Anaerobaca lacustris</name>
    <dbReference type="NCBI Taxonomy" id="3044600"/>
    <lineage>
        <taxon>Bacteria</taxon>
        <taxon>Pseudomonadati</taxon>
        <taxon>Planctomycetota</taxon>
        <taxon>Phycisphaerae</taxon>
        <taxon>Sedimentisphaerales</taxon>
        <taxon>Anaerobacaceae</taxon>
        <taxon>Anaerobaca</taxon>
    </lineage>
</organism>
<keyword evidence="5" id="KW-0460">Magnesium</keyword>
<dbReference type="PROSITE" id="PS00723">
    <property type="entry name" value="POLYPRENYL_SYNTHASE_1"/>
    <property type="match status" value="1"/>
</dbReference>
<comment type="caution">
    <text evidence="8">The sequence shown here is derived from an EMBL/GenBank/DDBJ whole genome shotgun (WGS) entry which is preliminary data.</text>
</comment>
<keyword evidence="6" id="KW-0414">Isoprene biosynthesis</keyword>
<evidence type="ECO:0000256" key="1">
    <source>
        <dbReference type="ARBA" id="ARBA00001946"/>
    </source>
</evidence>
<evidence type="ECO:0000256" key="6">
    <source>
        <dbReference type="ARBA" id="ARBA00023229"/>
    </source>
</evidence>
<evidence type="ECO:0000256" key="3">
    <source>
        <dbReference type="ARBA" id="ARBA00022679"/>
    </source>
</evidence>
<comment type="similarity">
    <text evidence="2 7">Belongs to the FPP/GGPP synthase family.</text>
</comment>
<dbReference type="EMBL" id="JASCXX010000004">
    <property type="protein sequence ID" value="MDI6448468.1"/>
    <property type="molecule type" value="Genomic_DNA"/>
</dbReference>
<sequence>MHNRIPAINDLLERLIAERPGIPDDLRRALLYTVSAPGKRIRSLLVLWCCELVSGRENPNASVAAAAIEMVHTYSLVHDDLPAMDDDDLRRGRPTCHKAFDEATAILTGDALLTLAFELLSERIDDAGIAVALVRELAQAAGATGMIAGQIADLKAENTAGTIESLEFIHIHKTAKMFRCAAVMGGLCGRANREHLDALARYGLKIGLGFQIADDILDVSASSEQLGKTAGKDLKAAKCTYPALLGIDRSKAMERQLAEEAVAALEPFGQGADVLRQLAVALLHRNK</sequence>
<evidence type="ECO:0000256" key="2">
    <source>
        <dbReference type="ARBA" id="ARBA00006706"/>
    </source>
</evidence>
<dbReference type="GO" id="GO:0004659">
    <property type="term" value="F:prenyltransferase activity"/>
    <property type="evidence" value="ECO:0007669"/>
    <property type="project" value="InterPro"/>
</dbReference>
<dbReference type="InterPro" id="IPR053378">
    <property type="entry name" value="Prenyl_diphosphate_synthase"/>
</dbReference>
<dbReference type="InterPro" id="IPR033749">
    <property type="entry name" value="Polyprenyl_synt_CS"/>
</dbReference>
<dbReference type="NCBIfam" id="NF045485">
    <property type="entry name" value="FPPsyn"/>
    <property type="match status" value="1"/>
</dbReference>
<keyword evidence="3 7" id="KW-0808">Transferase</keyword>
<dbReference type="SFLD" id="SFLDG01017">
    <property type="entry name" value="Polyprenyl_Transferase_Like"/>
    <property type="match status" value="1"/>
</dbReference>
<dbReference type="SFLD" id="SFLDS00005">
    <property type="entry name" value="Isoprenoid_Synthase_Type_I"/>
    <property type="match status" value="1"/>
</dbReference>
<dbReference type="CDD" id="cd00685">
    <property type="entry name" value="Trans_IPPS_HT"/>
    <property type="match status" value="1"/>
</dbReference>
<accession>A0AAW6TZN3</accession>
<gene>
    <name evidence="8" type="ORF">QJ522_05385</name>
</gene>
<dbReference type="Proteomes" id="UP001431776">
    <property type="component" value="Unassembled WGS sequence"/>
</dbReference>
<dbReference type="GO" id="GO:0005737">
    <property type="term" value="C:cytoplasm"/>
    <property type="evidence" value="ECO:0007669"/>
    <property type="project" value="UniProtKB-ARBA"/>
</dbReference>
<name>A0AAW6TZN3_9BACT</name>
<keyword evidence="4" id="KW-0479">Metal-binding</keyword>
<reference evidence="8" key="1">
    <citation type="submission" date="2023-05" db="EMBL/GenBank/DDBJ databases">
        <title>Anaerotaeda fermentans gen. nov., sp. nov., a novel anaerobic planctomycete of the new family within the order Sedimentisphaerales isolated from Taman Peninsula, Russia.</title>
        <authorList>
            <person name="Khomyakova M.A."/>
            <person name="Merkel A.Y."/>
            <person name="Slobodkin A.I."/>
        </authorList>
    </citation>
    <scope>NUCLEOTIDE SEQUENCE</scope>
    <source>
        <strain evidence="8">M17dextr</strain>
    </source>
</reference>
<dbReference type="InterPro" id="IPR000092">
    <property type="entry name" value="Polyprenyl_synt"/>
</dbReference>
<dbReference type="AlphaFoldDB" id="A0AAW6TZN3"/>
<dbReference type="GO" id="GO:0016114">
    <property type="term" value="P:terpenoid biosynthetic process"/>
    <property type="evidence" value="ECO:0007669"/>
    <property type="project" value="UniProtKB-ARBA"/>
</dbReference>
<evidence type="ECO:0000256" key="5">
    <source>
        <dbReference type="ARBA" id="ARBA00022842"/>
    </source>
</evidence>
<dbReference type="FunFam" id="1.10.600.10:FF:000001">
    <property type="entry name" value="Geranylgeranyl diphosphate synthase"/>
    <property type="match status" value="1"/>
</dbReference>
<dbReference type="GO" id="GO:0046872">
    <property type="term" value="F:metal ion binding"/>
    <property type="evidence" value="ECO:0007669"/>
    <property type="project" value="UniProtKB-KW"/>
</dbReference>
<evidence type="ECO:0000313" key="8">
    <source>
        <dbReference type="EMBL" id="MDI6448468.1"/>
    </source>
</evidence>
<evidence type="ECO:0000256" key="7">
    <source>
        <dbReference type="RuleBase" id="RU004466"/>
    </source>
</evidence>
<dbReference type="Pfam" id="PF00348">
    <property type="entry name" value="polyprenyl_synt"/>
    <property type="match status" value="1"/>
</dbReference>
<dbReference type="PROSITE" id="PS00444">
    <property type="entry name" value="POLYPRENYL_SYNTHASE_2"/>
    <property type="match status" value="1"/>
</dbReference>
<evidence type="ECO:0000313" key="9">
    <source>
        <dbReference type="Proteomes" id="UP001431776"/>
    </source>
</evidence>
<comment type="cofactor">
    <cofactor evidence="1">
        <name>Mg(2+)</name>
        <dbReference type="ChEBI" id="CHEBI:18420"/>
    </cofactor>
</comment>
<keyword evidence="9" id="KW-1185">Reference proteome</keyword>
<dbReference type="Gene3D" id="1.10.600.10">
    <property type="entry name" value="Farnesyl Diphosphate Synthase"/>
    <property type="match status" value="1"/>
</dbReference>
<proteinExistence type="inferred from homology"/>
<dbReference type="SUPFAM" id="SSF48576">
    <property type="entry name" value="Terpenoid synthases"/>
    <property type="match status" value="1"/>
</dbReference>
<dbReference type="RefSeq" id="WP_349243873.1">
    <property type="nucleotide sequence ID" value="NZ_JASCXX010000004.1"/>
</dbReference>
<dbReference type="PANTHER" id="PTHR43281:SF1">
    <property type="entry name" value="FARNESYL DIPHOSPHATE SYNTHASE"/>
    <property type="match status" value="1"/>
</dbReference>
<evidence type="ECO:0000256" key="4">
    <source>
        <dbReference type="ARBA" id="ARBA00022723"/>
    </source>
</evidence>
<dbReference type="PANTHER" id="PTHR43281">
    <property type="entry name" value="FARNESYL DIPHOSPHATE SYNTHASE"/>
    <property type="match status" value="1"/>
</dbReference>
<protein>
    <submittedName>
        <fullName evidence="8">Polyprenyl synthetase family protein</fullName>
    </submittedName>
</protein>